<dbReference type="Proteomes" id="UP001320420">
    <property type="component" value="Unassembled WGS sequence"/>
</dbReference>
<dbReference type="InterPro" id="IPR002347">
    <property type="entry name" value="SDR_fam"/>
</dbReference>
<dbReference type="Pfam" id="PF13561">
    <property type="entry name" value="adh_short_C2"/>
    <property type="match status" value="1"/>
</dbReference>
<dbReference type="PRINTS" id="PR00081">
    <property type="entry name" value="GDHRDH"/>
</dbReference>
<dbReference type="Gene3D" id="3.40.50.720">
    <property type="entry name" value="NAD(P)-binding Rossmann-like Domain"/>
    <property type="match status" value="1"/>
</dbReference>
<evidence type="ECO:0000256" key="3">
    <source>
        <dbReference type="ARBA" id="ARBA00023002"/>
    </source>
</evidence>
<dbReference type="EMBL" id="JAKJXP020000036">
    <property type="protein sequence ID" value="KAK7752631.1"/>
    <property type="molecule type" value="Genomic_DNA"/>
</dbReference>
<dbReference type="GO" id="GO:0016491">
    <property type="term" value="F:oxidoreductase activity"/>
    <property type="evidence" value="ECO:0007669"/>
    <property type="project" value="UniProtKB-KW"/>
</dbReference>
<keyword evidence="4" id="KW-0520">NAD</keyword>
<dbReference type="InterPro" id="IPR036291">
    <property type="entry name" value="NAD(P)-bd_dom_sf"/>
</dbReference>
<dbReference type="CDD" id="cd05233">
    <property type="entry name" value="SDR_c"/>
    <property type="match status" value="1"/>
</dbReference>
<name>A0AAN9YPR3_9PEZI</name>
<dbReference type="SUPFAM" id="SSF51735">
    <property type="entry name" value="NAD(P)-binding Rossmann-fold domains"/>
    <property type="match status" value="1"/>
</dbReference>
<dbReference type="PROSITE" id="PS00061">
    <property type="entry name" value="ADH_SHORT"/>
    <property type="match status" value="1"/>
</dbReference>
<sequence>MATLPFQDKVIAVTGASRGAGLATARHLLSRGAKVSMAATSEENLARGLAGIHQDIPEARDRVMTMICDVSKQEQVEAWINATVAKFGPLDGAANVAAKMNDRIYPITDMPLEDLNLLHDTNVVGTFNCLKFEMKNIKDGGSIVNCGSIMSKYASPGMSCYCASKHAIIGLTKVASFEGAPRGIRVNALCPGAIDTDMVRQPLLMNNGQIWNVKEDHNIPSLVKRWAKPEEIAASIAFLLGDDSKMVNRQEWYVDGGWCEVGYAWS</sequence>
<accession>A0AAN9YPR3</accession>
<evidence type="ECO:0000313" key="7">
    <source>
        <dbReference type="Proteomes" id="UP001320420"/>
    </source>
</evidence>
<keyword evidence="3" id="KW-0560">Oxidoreductase</keyword>
<gene>
    <name evidence="6" type="ORF">SLS62_005400</name>
</gene>
<keyword evidence="2" id="KW-0521">NADP</keyword>
<evidence type="ECO:0000259" key="5">
    <source>
        <dbReference type="SMART" id="SM00822"/>
    </source>
</evidence>
<protein>
    <recommendedName>
        <fullName evidence="5">Ketoreductase domain-containing protein</fullName>
    </recommendedName>
</protein>
<evidence type="ECO:0000256" key="2">
    <source>
        <dbReference type="ARBA" id="ARBA00022857"/>
    </source>
</evidence>
<proteinExistence type="inferred from homology"/>
<evidence type="ECO:0000256" key="1">
    <source>
        <dbReference type="ARBA" id="ARBA00006484"/>
    </source>
</evidence>
<dbReference type="InterPro" id="IPR057326">
    <property type="entry name" value="KR_dom"/>
</dbReference>
<dbReference type="InterPro" id="IPR020904">
    <property type="entry name" value="Sc_DH/Rdtase_CS"/>
</dbReference>
<evidence type="ECO:0000256" key="4">
    <source>
        <dbReference type="ARBA" id="ARBA00023027"/>
    </source>
</evidence>
<reference evidence="6 7" key="1">
    <citation type="submission" date="2024-02" db="EMBL/GenBank/DDBJ databases">
        <title>De novo assembly and annotation of 12 fungi associated with fruit tree decline syndrome in Ontario, Canada.</title>
        <authorList>
            <person name="Sulman M."/>
            <person name="Ellouze W."/>
            <person name="Ilyukhin E."/>
        </authorList>
    </citation>
    <scope>NUCLEOTIDE SEQUENCE [LARGE SCALE GENOMIC DNA]</scope>
    <source>
        <strain evidence="6 7">M11/M66-122</strain>
    </source>
</reference>
<comment type="similarity">
    <text evidence="1">Belongs to the short-chain dehydrogenases/reductases (SDR) family.</text>
</comment>
<feature type="domain" description="Ketoreductase" evidence="5">
    <location>
        <begin position="9"/>
        <end position="197"/>
    </location>
</feature>
<keyword evidence="7" id="KW-1185">Reference proteome</keyword>
<dbReference type="AlphaFoldDB" id="A0AAN9YPR3"/>
<organism evidence="6 7">
    <name type="scientific">Diatrype stigma</name>
    <dbReference type="NCBI Taxonomy" id="117547"/>
    <lineage>
        <taxon>Eukaryota</taxon>
        <taxon>Fungi</taxon>
        <taxon>Dikarya</taxon>
        <taxon>Ascomycota</taxon>
        <taxon>Pezizomycotina</taxon>
        <taxon>Sordariomycetes</taxon>
        <taxon>Xylariomycetidae</taxon>
        <taxon>Xylariales</taxon>
        <taxon>Diatrypaceae</taxon>
        <taxon>Diatrype</taxon>
    </lineage>
</organism>
<comment type="caution">
    <text evidence="6">The sequence shown here is derived from an EMBL/GenBank/DDBJ whole genome shotgun (WGS) entry which is preliminary data.</text>
</comment>
<dbReference type="SMART" id="SM00822">
    <property type="entry name" value="PKS_KR"/>
    <property type="match status" value="1"/>
</dbReference>
<dbReference type="PANTHER" id="PTHR24321:SF8">
    <property type="entry name" value="ESTRADIOL 17-BETA-DEHYDROGENASE 8-RELATED"/>
    <property type="match status" value="1"/>
</dbReference>
<dbReference type="FunFam" id="3.40.50.720:FF:000084">
    <property type="entry name" value="Short-chain dehydrogenase reductase"/>
    <property type="match status" value="1"/>
</dbReference>
<evidence type="ECO:0000313" key="6">
    <source>
        <dbReference type="EMBL" id="KAK7752631.1"/>
    </source>
</evidence>
<dbReference type="PANTHER" id="PTHR24321">
    <property type="entry name" value="DEHYDROGENASES, SHORT CHAIN"/>
    <property type="match status" value="1"/>
</dbReference>